<dbReference type="RefSeq" id="WP_143593308.1">
    <property type="nucleotide sequence ID" value="NZ_JAJQQQ010000071.1"/>
</dbReference>
<dbReference type="InterPro" id="IPR002525">
    <property type="entry name" value="Transp_IS110-like_N"/>
</dbReference>
<dbReference type="GO" id="GO:0003677">
    <property type="term" value="F:DNA binding"/>
    <property type="evidence" value="ECO:0007669"/>
    <property type="project" value="InterPro"/>
</dbReference>
<comment type="caution">
    <text evidence="2">The sequence shown here is derived from an EMBL/GenBank/DDBJ whole genome shotgun (WGS) entry which is preliminary data.</text>
</comment>
<sequence length="84" mass="8900">MFDIEGVEVFLGMDVGKAAHHGHGLTPAGKKAFDKRLPNSEPKLRELFTKLQAKHGTVLVVVDQPASIGALPLAVARDAGCRVA</sequence>
<proteinExistence type="predicted"/>
<dbReference type="AlphaFoldDB" id="A0A2A2D615"/>
<dbReference type="Pfam" id="PF01548">
    <property type="entry name" value="DEDD_Tnp_IS110"/>
    <property type="match status" value="1"/>
</dbReference>
<dbReference type="Proteomes" id="UP000218944">
    <property type="component" value="Unassembled WGS sequence"/>
</dbReference>
<name>A0A2A2D615_9ACTN</name>
<feature type="domain" description="Transposase IS110-like N-terminal" evidence="1">
    <location>
        <begin position="11"/>
        <end position="84"/>
    </location>
</feature>
<organism evidence="2 3">
    <name type="scientific">Streptomyces albireticuli</name>
    <dbReference type="NCBI Taxonomy" id="1940"/>
    <lineage>
        <taxon>Bacteria</taxon>
        <taxon>Bacillati</taxon>
        <taxon>Actinomycetota</taxon>
        <taxon>Actinomycetes</taxon>
        <taxon>Kitasatosporales</taxon>
        <taxon>Streptomycetaceae</taxon>
        <taxon>Streptomyces</taxon>
    </lineage>
</organism>
<keyword evidence="3" id="KW-1185">Reference proteome</keyword>
<dbReference type="GO" id="GO:0006313">
    <property type="term" value="P:DNA transposition"/>
    <property type="evidence" value="ECO:0007669"/>
    <property type="project" value="InterPro"/>
</dbReference>
<dbReference type="GO" id="GO:0004803">
    <property type="term" value="F:transposase activity"/>
    <property type="evidence" value="ECO:0007669"/>
    <property type="project" value="InterPro"/>
</dbReference>
<protein>
    <submittedName>
        <fullName evidence="2">IS110 family transposase</fullName>
    </submittedName>
</protein>
<evidence type="ECO:0000259" key="1">
    <source>
        <dbReference type="Pfam" id="PF01548"/>
    </source>
</evidence>
<accession>A0A2A2D615</accession>
<reference evidence="2 3" key="1">
    <citation type="submission" date="2017-08" db="EMBL/GenBank/DDBJ databases">
        <title>Genome sequence of Streptomyces albireticuli NRRL B-1670.</title>
        <authorList>
            <person name="Graham D.E."/>
            <person name="Mahan K.M."/>
            <person name="Klingeman D.M."/>
            <person name="Hettich R.L."/>
            <person name="Parry R.J."/>
            <person name="Spain J.C."/>
        </authorList>
    </citation>
    <scope>NUCLEOTIDE SEQUENCE [LARGE SCALE GENOMIC DNA]</scope>
    <source>
        <strain evidence="2 3">NRRL B-1670</strain>
    </source>
</reference>
<evidence type="ECO:0000313" key="2">
    <source>
        <dbReference type="EMBL" id="PAU46770.1"/>
    </source>
</evidence>
<dbReference type="EMBL" id="NSJV01000420">
    <property type="protein sequence ID" value="PAU46770.1"/>
    <property type="molecule type" value="Genomic_DNA"/>
</dbReference>
<evidence type="ECO:0000313" key="3">
    <source>
        <dbReference type="Proteomes" id="UP000218944"/>
    </source>
</evidence>
<gene>
    <name evidence="2" type="ORF">CK936_22380</name>
</gene>
<feature type="non-terminal residue" evidence="2">
    <location>
        <position position="84"/>
    </location>
</feature>